<feature type="compositionally biased region" description="Low complexity" evidence="1">
    <location>
        <begin position="108"/>
        <end position="133"/>
    </location>
</feature>
<feature type="region of interest" description="Disordered" evidence="1">
    <location>
        <begin position="89"/>
        <end position="133"/>
    </location>
</feature>
<evidence type="ECO:0000313" key="3">
    <source>
        <dbReference type="Proteomes" id="UP000483379"/>
    </source>
</evidence>
<organism evidence="2 3">
    <name type="scientific">Thiorhodococcus minor</name>
    <dbReference type="NCBI Taxonomy" id="57489"/>
    <lineage>
        <taxon>Bacteria</taxon>
        <taxon>Pseudomonadati</taxon>
        <taxon>Pseudomonadota</taxon>
        <taxon>Gammaproteobacteria</taxon>
        <taxon>Chromatiales</taxon>
        <taxon>Chromatiaceae</taxon>
        <taxon>Thiorhodococcus</taxon>
    </lineage>
</organism>
<proteinExistence type="predicted"/>
<gene>
    <name evidence="2" type="ORF">G3446_01395</name>
</gene>
<sequence length="133" mass="13862">MTAALSVGIGFGLQEIVADFISGLIIRSSDRSASVIRSRWATLTASTPAFVSAATSTVRSSWPRTRSSSPAACSTGHCRTRSPAFSSLSATSTAATLRRRSPSWSVLPGSTSMSSTTRPSSQPSTPSVTTPRH</sequence>
<evidence type="ECO:0000313" key="2">
    <source>
        <dbReference type="EMBL" id="NEV60557.1"/>
    </source>
</evidence>
<keyword evidence="3" id="KW-1185">Reference proteome</keyword>
<accession>A0A6M0JW54</accession>
<protein>
    <submittedName>
        <fullName evidence="2">Uncharacterized protein</fullName>
    </submittedName>
</protein>
<evidence type="ECO:0000256" key="1">
    <source>
        <dbReference type="SAM" id="MobiDB-lite"/>
    </source>
</evidence>
<dbReference type="Gene3D" id="1.10.287.1260">
    <property type="match status" value="1"/>
</dbReference>
<comment type="caution">
    <text evidence="2">The sequence shown here is derived from an EMBL/GenBank/DDBJ whole genome shotgun (WGS) entry which is preliminary data.</text>
</comment>
<name>A0A6M0JW54_9GAMM</name>
<dbReference type="AlphaFoldDB" id="A0A6M0JW54"/>
<reference evidence="2 3" key="1">
    <citation type="submission" date="2020-02" db="EMBL/GenBank/DDBJ databases">
        <title>Genome sequences of Thiorhodococcus mannitoliphagus and Thiorhodococcus minor, purple sulfur photosynthetic bacteria in the gammaproteobacterial family, Chromatiaceae.</title>
        <authorList>
            <person name="Aviles F.A."/>
            <person name="Meyer T.E."/>
            <person name="Kyndt J.A."/>
        </authorList>
    </citation>
    <scope>NUCLEOTIDE SEQUENCE [LARGE SCALE GENOMIC DNA]</scope>
    <source>
        <strain evidence="2 3">DSM 11518</strain>
    </source>
</reference>
<dbReference type="EMBL" id="JAAIJQ010000003">
    <property type="protein sequence ID" value="NEV60557.1"/>
    <property type="molecule type" value="Genomic_DNA"/>
</dbReference>
<dbReference type="Proteomes" id="UP000483379">
    <property type="component" value="Unassembled WGS sequence"/>
</dbReference>